<proteinExistence type="predicted"/>
<accession>A0A2G8BK68</accession>
<dbReference type="STRING" id="110505.ACT16_00620"/>
<dbReference type="AlphaFoldDB" id="A0A2G8BK68"/>
<evidence type="ECO:0000313" key="1">
    <source>
        <dbReference type="EMBL" id="BCO37921.1"/>
    </source>
</evidence>
<evidence type="ECO:0000313" key="2">
    <source>
        <dbReference type="Proteomes" id="UP000595446"/>
    </source>
</evidence>
<gene>
    <name evidence="1" type="ORF">MHEC_43540</name>
</gene>
<dbReference type="OrthoDB" id="3173471at2"/>
<reference evidence="1 2" key="1">
    <citation type="submission" date="2020-12" db="EMBL/GenBank/DDBJ databases">
        <title>Complete genome sequence of Mycobacterium heckeshornense JCM 15655T, closely related to a pathogenic non-tuberculous mycobacterial species Mycobacterium xenopi.</title>
        <authorList>
            <person name="Yoshida M."/>
            <person name="Fukano H."/>
            <person name="Asakura T."/>
            <person name="Suzuki M."/>
            <person name="Hoshino Y."/>
        </authorList>
    </citation>
    <scope>NUCLEOTIDE SEQUENCE [LARGE SCALE GENOMIC DNA]</scope>
    <source>
        <strain evidence="1 2">JCM 15655</strain>
    </source>
</reference>
<sequence>MLPAVGGDEWPFLGRQAVRRGDISEYQLEKNYRAVYRNVYVPKHQPLSALTRARAAWLWSGGRATLAGLSAAAVLGTKWIDVDSPAELIRINRHVPPGVVVHSYTLDAREVCLVNGIRITTPERTAFDIGRTMPRDRAIPVLDALANATNFTVSDVVALADGKPGIRGVRRLRTALRLVDGGAESPQESRLRLLLVDAGLPAPETQIPFVDEFGVTRIRVDMGWRAWKVAVEYDGVQHWSDRYQRSWDIDRVAMLEALGWVVVRVSAEMMTRPRVIIERVTAKLRVAGCPL</sequence>
<dbReference type="Gene3D" id="3.40.960.10">
    <property type="entry name" value="VSR Endonuclease"/>
    <property type="match status" value="1"/>
</dbReference>
<dbReference type="EMBL" id="AP024237">
    <property type="protein sequence ID" value="BCO37921.1"/>
    <property type="molecule type" value="Genomic_DNA"/>
</dbReference>
<protein>
    <submittedName>
        <fullName evidence="1">Uncharacterized protein</fullName>
    </submittedName>
</protein>
<keyword evidence="2" id="KW-1185">Reference proteome</keyword>
<dbReference type="SUPFAM" id="SSF52980">
    <property type="entry name" value="Restriction endonuclease-like"/>
    <property type="match status" value="1"/>
</dbReference>
<dbReference type="Proteomes" id="UP000595446">
    <property type="component" value="Chromosome"/>
</dbReference>
<dbReference type="Pfam" id="PF04480">
    <property type="entry name" value="DUF559"/>
    <property type="match status" value="1"/>
</dbReference>
<dbReference type="InterPro" id="IPR011335">
    <property type="entry name" value="Restrct_endonuc-II-like"/>
</dbReference>
<dbReference type="InterPro" id="IPR007569">
    <property type="entry name" value="DUF559"/>
</dbReference>
<organism evidence="1 2">
    <name type="scientific">Mycobacterium heckeshornense</name>
    <dbReference type="NCBI Taxonomy" id="110505"/>
    <lineage>
        <taxon>Bacteria</taxon>
        <taxon>Bacillati</taxon>
        <taxon>Actinomycetota</taxon>
        <taxon>Actinomycetes</taxon>
        <taxon>Mycobacteriales</taxon>
        <taxon>Mycobacteriaceae</taxon>
        <taxon>Mycobacterium</taxon>
    </lineage>
</organism>
<name>A0A2G8BK68_9MYCO</name>